<evidence type="ECO:0000256" key="1">
    <source>
        <dbReference type="ARBA" id="ARBA00022741"/>
    </source>
</evidence>
<dbReference type="InterPro" id="IPR003439">
    <property type="entry name" value="ABC_transporter-like_ATP-bd"/>
</dbReference>
<dbReference type="SMART" id="SM00382">
    <property type="entry name" value="AAA"/>
    <property type="match status" value="1"/>
</dbReference>
<comment type="caution">
    <text evidence="4">The sequence shown here is derived from an EMBL/GenBank/DDBJ whole genome shotgun (WGS) entry which is preliminary data.</text>
</comment>
<protein>
    <submittedName>
        <fullName evidence="4">ABC transporter family protein</fullName>
    </submittedName>
</protein>
<gene>
    <name evidence="4" type="ORF">DET61_10211</name>
</gene>
<accession>A0A368Y500</accession>
<keyword evidence="2" id="KW-0067">ATP-binding</keyword>
<dbReference type="PANTHER" id="PTHR43119">
    <property type="entry name" value="ABC TRANSPORT PROTEIN ATP-BINDING COMPONENT-RELATED"/>
    <property type="match status" value="1"/>
</dbReference>
<dbReference type="AlphaFoldDB" id="A0A368Y500"/>
<proteinExistence type="predicted"/>
<dbReference type="EMBL" id="QPJI01000002">
    <property type="protein sequence ID" value="RCW73294.1"/>
    <property type="molecule type" value="Genomic_DNA"/>
</dbReference>
<sequence>MVRNCPGDLALTGLLLQGVSVGALREVTLTVPGGQVVCLSGASGSGKSRLLRAVADLEPHGGQISLDNLNQQSVPAHQWRRQVVMVPAESQWWFDEVSAHFPEGAGERLPAALGFPAEVMDWSVSRLSSGERQRLALWRALVLEPDALLLDEPTANLDNESTEAIERWLLQEIEQRQIATLWVAHDSAQIHRVANVHYRIRGSALEPVHGSD</sequence>
<dbReference type="Pfam" id="PF00005">
    <property type="entry name" value="ABC_tran"/>
    <property type="match status" value="1"/>
</dbReference>
<organism evidence="4 5">
    <name type="scientific">Marinobacter nauticus</name>
    <name type="common">Marinobacter hydrocarbonoclasticus</name>
    <name type="synonym">Marinobacter aquaeolei</name>
    <dbReference type="NCBI Taxonomy" id="2743"/>
    <lineage>
        <taxon>Bacteria</taxon>
        <taxon>Pseudomonadati</taxon>
        <taxon>Pseudomonadota</taxon>
        <taxon>Gammaproteobacteria</taxon>
        <taxon>Pseudomonadales</taxon>
        <taxon>Marinobacteraceae</taxon>
        <taxon>Marinobacter</taxon>
    </lineage>
</organism>
<dbReference type="Gene3D" id="3.40.50.300">
    <property type="entry name" value="P-loop containing nucleotide triphosphate hydrolases"/>
    <property type="match status" value="1"/>
</dbReference>
<evidence type="ECO:0000313" key="4">
    <source>
        <dbReference type="EMBL" id="RCW73294.1"/>
    </source>
</evidence>
<dbReference type="SUPFAM" id="SSF52540">
    <property type="entry name" value="P-loop containing nucleoside triphosphate hydrolases"/>
    <property type="match status" value="1"/>
</dbReference>
<evidence type="ECO:0000259" key="3">
    <source>
        <dbReference type="PROSITE" id="PS50893"/>
    </source>
</evidence>
<dbReference type="InterPro" id="IPR027417">
    <property type="entry name" value="P-loop_NTPase"/>
</dbReference>
<evidence type="ECO:0000313" key="5">
    <source>
        <dbReference type="Proteomes" id="UP000253647"/>
    </source>
</evidence>
<evidence type="ECO:0000256" key="2">
    <source>
        <dbReference type="ARBA" id="ARBA00022840"/>
    </source>
</evidence>
<feature type="domain" description="ABC transporter" evidence="3">
    <location>
        <begin position="9"/>
        <end position="212"/>
    </location>
</feature>
<dbReference type="PROSITE" id="PS50893">
    <property type="entry name" value="ABC_TRANSPORTER_2"/>
    <property type="match status" value="1"/>
</dbReference>
<dbReference type="InterPro" id="IPR003593">
    <property type="entry name" value="AAA+_ATPase"/>
</dbReference>
<dbReference type="Proteomes" id="UP000253647">
    <property type="component" value="Unassembled WGS sequence"/>
</dbReference>
<dbReference type="PANTHER" id="PTHR43119:SF1">
    <property type="entry name" value="ABC TRANSPORTER DOMAIN-CONTAINING PROTEIN"/>
    <property type="match status" value="1"/>
</dbReference>
<keyword evidence="1" id="KW-0547">Nucleotide-binding</keyword>
<dbReference type="GO" id="GO:0016887">
    <property type="term" value="F:ATP hydrolysis activity"/>
    <property type="evidence" value="ECO:0007669"/>
    <property type="project" value="InterPro"/>
</dbReference>
<reference evidence="4 5" key="1">
    <citation type="submission" date="2018-07" db="EMBL/GenBank/DDBJ databases">
        <title>Freshwater and sediment microbial communities from various areas in North America, analyzing microbe dynamics in response to fracking.</title>
        <authorList>
            <person name="Lamendella R."/>
        </authorList>
    </citation>
    <scope>NUCLEOTIDE SEQUENCE [LARGE SCALE GENOMIC DNA]</scope>
    <source>
        <strain evidence="4 5">105B</strain>
    </source>
</reference>
<dbReference type="GO" id="GO:0005524">
    <property type="term" value="F:ATP binding"/>
    <property type="evidence" value="ECO:0007669"/>
    <property type="project" value="UniProtKB-KW"/>
</dbReference>
<name>A0A368Y500_MARNT</name>